<gene>
    <name evidence="2" type="ORF">B0T10DRAFT_461007</name>
</gene>
<feature type="compositionally biased region" description="Low complexity" evidence="1">
    <location>
        <begin position="7"/>
        <end position="26"/>
    </location>
</feature>
<dbReference type="EMBL" id="JAGPYM010000014">
    <property type="protein sequence ID" value="KAH6887564.1"/>
    <property type="molecule type" value="Genomic_DNA"/>
</dbReference>
<reference evidence="2 3" key="1">
    <citation type="journal article" date="2021" name="Nat. Commun.">
        <title>Genetic determinants of endophytism in the Arabidopsis root mycobiome.</title>
        <authorList>
            <person name="Mesny F."/>
            <person name="Miyauchi S."/>
            <person name="Thiergart T."/>
            <person name="Pickel B."/>
            <person name="Atanasova L."/>
            <person name="Karlsson M."/>
            <person name="Huettel B."/>
            <person name="Barry K.W."/>
            <person name="Haridas S."/>
            <person name="Chen C."/>
            <person name="Bauer D."/>
            <person name="Andreopoulos W."/>
            <person name="Pangilinan J."/>
            <person name="LaButti K."/>
            <person name="Riley R."/>
            <person name="Lipzen A."/>
            <person name="Clum A."/>
            <person name="Drula E."/>
            <person name="Henrissat B."/>
            <person name="Kohler A."/>
            <person name="Grigoriev I.V."/>
            <person name="Martin F.M."/>
            <person name="Hacquard S."/>
        </authorList>
    </citation>
    <scope>NUCLEOTIDE SEQUENCE [LARGE SCALE GENOMIC DNA]</scope>
    <source>
        <strain evidence="2 3">MPI-CAGE-CH-0241</strain>
    </source>
</reference>
<sequence>MTSDEFSPTLLSRSTVSSTSSGRSTTQDLEQEFQTLRDQSLRYEDDLEFHIFIGVMDLVDAVVVERPARNMRRRSFARLLGGFRKHAEKPALPGSVTSSN</sequence>
<protein>
    <submittedName>
        <fullName evidence="2">Uncharacterized protein</fullName>
    </submittedName>
</protein>
<comment type="caution">
    <text evidence="2">The sequence shown here is derived from an EMBL/GenBank/DDBJ whole genome shotgun (WGS) entry which is preliminary data.</text>
</comment>
<dbReference type="AlphaFoldDB" id="A0A9P8W143"/>
<name>A0A9P8W143_9HYPO</name>
<dbReference type="OrthoDB" id="5099784at2759"/>
<organism evidence="2 3">
    <name type="scientific">Thelonectria olida</name>
    <dbReference type="NCBI Taxonomy" id="1576542"/>
    <lineage>
        <taxon>Eukaryota</taxon>
        <taxon>Fungi</taxon>
        <taxon>Dikarya</taxon>
        <taxon>Ascomycota</taxon>
        <taxon>Pezizomycotina</taxon>
        <taxon>Sordariomycetes</taxon>
        <taxon>Hypocreomycetidae</taxon>
        <taxon>Hypocreales</taxon>
        <taxon>Nectriaceae</taxon>
        <taxon>Thelonectria</taxon>
    </lineage>
</organism>
<accession>A0A9P8W143</accession>
<proteinExistence type="predicted"/>
<evidence type="ECO:0000313" key="3">
    <source>
        <dbReference type="Proteomes" id="UP000777438"/>
    </source>
</evidence>
<dbReference type="Proteomes" id="UP000777438">
    <property type="component" value="Unassembled WGS sequence"/>
</dbReference>
<evidence type="ECO:0000256" key="1">
    <source>
        <dbReference type="SAM" id="MobiDB-lite"/>
    </source>
</evidence>
<feature type="region of interest" description="Disordered" evidence="1">
    <location>
        <begin position="1"/>
        <end position="29"/>
    </location>
</feature>
<evidence type="ECO:0000313" key="2">
    <source>
        <dbReference type="EMBL" id="KAH6887564.1"/>
    </source>
</evidence>
<keyword evidence="3" id="KW-1185">Reference proteome</keyword>